<evidence type="ECO:0000313" key="3">
    <source>
        <dbReference type="EMBL" id="MBB6251386.1"/>
    </source>
</evidence>
<dbReference type="Pfam" id="PF00665">
    <property type="entry name" value="rve"/>
    <property type="match status" value="1"/>
</dbReference>
<comment type="caution">
    <text evidence="3">The sequence shown here is derived from an EMBL/GenBank/DDBJ whole genome shotgun (WGS) entry which is preliminary data.</text>
</comment>
<dbReference type="AlphaFoldDB" id="A0A7X0EDV1"/>
<comment type="similarity">
    <text evidence="1">Belongs to the transposase IS21/IS408/IS1162 family.</text>
</comment>
<name>A0A7X0EDV1_9PROT</name>
<protein>
    <submittedName>
        <fullName evidence="3">Transposase</fullName>
    </submittedName>
</protein>
<dbReference type="InterPro" id="IPR036397">
    <property type="entry name" value="RNaseH_sf"/>
</dbReference>
<dbReference type="PANTHER" id="PTHR35004">
    <property type="entry name" value="TRANSPOSASE RV3428C-RELATED"/>
    <property type="match status" value="1"/>
</dbReference>
<reference evidence="3 4" key="1">
    <citation type="submission" date="2020-08" db="EMBL/GenBank/DDBJ databases">
        <title>Genomic Encyclopedia of Type Strains, Phase IV (KMG-IV): sequencing the most valuable type-strain genomes for metagenomic binning, comparative biology and taxonomic classification.</title>
        <authorList>
            <person name="Goeker M."/>
        </authorList>
    </citation>
    <scope>NUCLEOTIDE SEQUENCE [LARGE SCALE GENOMIC DNA]</scope>
    <source>
        <strain evidence="3 4">DSM 22198</strain>
    </source>
</reference>
<dbReference type="InterPro" id="IPR001584">
    <property type="entry name" value="Integrase_cat-core"/>
</dbReference>
<feature type="non-terminal residue" evidence="3">
    <location>
        <position position="446"/>
    </location>
</feature>
<dbReference type="Pfam" id="PF22483">
    <property type="entry name" value="Mu-transpos_C_2"/>
    <property type="match status" value="1"/>
</dbReference>
<accession>A0A7X0EDV1</accession>
<dbReference type="GO" id="GO:0003676">
    <property type="term" value="F:nucleic acid binding"/>
    <property type="evidence" value="ECO:0007669"/>
    <property type="project" value="InterPro"/>
</dbReference>
<evidence type="ECO:0000256" key="1">
    <source>
        <dbReference type="ARBA" id="ARBA00009277"/>
    </source>
</evidence>
<dbReference type="NCBIfam" id="NF033546">
    <property type="entry name" value="transpos_IS21"/>
    <property type="match status" value="1"/>
</dbReference>
<dbReference type="EMBL" id="JACIIZ010000004">
    <property type="protein sequence ID" value="MBB6251386.1"/>
    <property type="molecule type" value="Genomic_DNA"/>
</dbReference>
<dbReference type="Proteomes" id="UP000539175">
    <property type="component" value="Unassembled WGS sequence"/>
</dbReference>
<dbReference type="InterPro" id="IPR012337">
    <property type="entry name" value="RNaseH-like_sf"/>
</dbReference>
<sequence length="446" mass="50479">MLRSEATEFRYERTAQPQPKIGPWRERLDALLLANEAKAARERLTLVRIYEELRGAGYDGSYDAVRRYARSWQKGRGASQAAAYVPLSFAPGEAYQFDWSHEVVLIGGVTVTVKVAHVRLCHSRMLFVRAYPRETQEMVFDAHDRAFAFFKGTCTRGIYDNMKTAVDTIFVGKERAYNRRFQQMCSHYLVEPVACTPAAGWEKGQVENQVGLVRERFFTPRLRVASYEELNGWLLDQCIAYAKAHRHPEQRDRTVWEMFEAERPSLVGYAGRFDGFHATPASVSKTCLVRFDHNKYSVAAKAVGRPVEVRAYADRIELRQDGQVVGTHARCFGRDRTVYDPWHYVPVLARKPGALRNGAPFKDWVLPTALDRVRRKLTGSDDGDRQMVDILTAVLSDGLPAVEAACAEALRENVHSAAVVLNILARRREAAAPAPIRTPATLMLHH</sequence>
<gene>
    <name evidence="3" type="ORF">FHS74_001931</name>
</gene>
<feature type="domain" description="Integrase catalytic" evidence="2">
    <location>
        <begin position="87"/>
        <end position="263"/>
    </location>
</feature>
<dbReference type="PANTHER" id="PTHR35004:SF7">
    <property type="entry name" value="INTEGRASE PROTEIN"/>
    <property type="match status" value="1"/>
</dbReference>
<dbReference type="InterPro" id="IPR054353">
    <property type="entry name" value="IstA-like_C"/>
</dbReference>
<organism evidence="3 4">
    <name type="scientific">Nitrospirillum iridis</name>
    <dbReference type="NCBI Taxonomy" id="765888"/>
    <lineage>
        <taxon>Bacteria</taxon>
        <taxon>Pseudomonadati</taxon>
        <taxon>Pseudomonadota</taxon>
        <taxon>Alphaproteobacteria</taxon>
        <taxon>Rhodospirillales</taxon>
        <taxon>Azospirillaceae</taxon>
        <taxon>Nitrospirillum</taxon>
    </lineage>
</organism>
<dbReference type="GO" id="GO:0015074">
    <property type="term" value="P:DNA integration"/>
    <property type="evidence" value="ECO:0007669"/>
    <property type="project" value="InterPro"/>
</dbReference>
<evidence type="ECO:0000259" key="2">
    <source>
        <dbReference type="PROSITE" id="PS50994"/>
    </source>
</evidence>
<dbReference type="Gene3D" id="3.30.420.10">
    <property type="entry name" value="Ribonuclease H-like superfamily/Ribonuclease H"/>
    <property type="match status" value="1"/>
</dbReference>
<dbReference type="PROSITE" id="PS50994">
    <property type="entry name" value="INTEGRASE"/>
    <property type="match status" value="1"/>
</dbReference>
<dbReference type="SUPFAM" id="SSF53098">
    <property type="entry name" value="Ribonuclease H-like"/>
    <property type="match status" value="1"/>
</dbReference>
<proteinExistence type="inferred from homology"/>
<evidence type="ECO:0000313" key="4">
    <source>
        <dbReference type="Proteomes" id="UP000539175"/>
    </source>
</evidence>
<keyword evidence="4" id="KW-1185">Reference proteome</keyword>